<dbReference type="EMBL" id="WNXH01000003">
    <property type="protein sequence ID" value="MYN69084.1"/>
    <property type="molecule type" value="Genomic_DNA"/>
</dbReference>
<dbReference type="Pfam" id="PF00480">
    <property type="entry name" value="ROK"/>
    <property type="match status" value="1"/>
</dbReference>
<dbReference type="InterPro" id="IPR000600">
    <property type="entry name" value="ROK"/>
</dbReference>
<comment type="caution">
    <text evidence="2">The sequence shown here is derived from an EMBL/GenBank/DDBJ whole genome shotgun (WGS) entry which is preliminary data.</text>
</comment>
<gene>
    <name evidence="2" type="ORF">GLP18_02385</name>
</gene>
<evidence type="ECO:0000313" key="2">
    <source>
        <dbReference type="EMBL" id="MYN69084.1"/>
    </source>
</evidence>
<dbReference type="RefSeq" id="WP_160863746.1">
    <property type="nucleotide sequence ID" value="NZ_WNXH01000003.1"/>
</dbReference>
<dbReference type="PANTHER" id="PTHR18964">
    <property type="entry name" value="ROK (REPRESSOR, ORF, KINASE) FAMILY"/>
    <property type="match status" value="1"/>
</dbReference>
<protein>
    <submittedName>
        <fullName evidence="2">ROK family protein</fullName>
    </submittedName>
</protein>
<comment type="similarity">
    <text evidence="1">Belongs to the ROK (NagC/XylR) family.</text>
</comment>
<dbReference type="Gene3D" id="3.30.420.40">
    <property type="match status" value="2"/>
</dbReference>
<organism evidence="2 3">
    <name type="scientific">Streptococcus suis</name>
    <dbReference type="NCBI Taxonomy" id="1307"/>
    <lineage>
        <taxon>Bacteria</taxon>
        <taxon>Bacillati</taxon>
        <taxon>Bacillota</taxon>
        <taxon>Bacilli</taxon>
        <taxon>Lactobacillales</taxon>
        <taxon>Streptococcaceae</taxon>
        <taxon>Streptococcus</taxon>
    </lineage>
</organism>
<sequence>MTFYLAIDIGGTQIKYGLINQDGVIVEQHKIDSHAYLGGPHILQTVKDLVTAYQKNVPLEGVAISSAGMVDPDKGEIFYSGPQIPNYAGTQFKKEIEADFGIPCEIENDVNCAGLAEGISGAGKDSQISLCLTIGTGIGGCLLIDKQIYHGSSNAACEVGYLPLAEGAFQDIASTTALIKHVAELHGDDSSEWDGYRIFEEAKTGNTKCQAAIHQLVDYLGKGIATITYVVNPEVVILGGGIMAQKGYLEPILNEALRRHLLPSLMEKTRIAFAEHENAAGMLGAFYHFAQKQGLKEGSNHD</sequence>
<reference evidence="2 3" key="1">
    <citation type="submission" date="2019-11" db="EMBL/GenBank/DDBJ databases">
        <title>Divergent Streptococcus suis from cattle.</title>
        <authorList>
            <person name="Williamson C."/>
        </authorList>
    </citation>
    <scope>NUCLEOTIDE SEQUENCE [LARGE SCALE GENOMIC DNA]</scope>
    <source>
        <strain evidence="2 3">10-36905</strain>
    </source>
</reference>
<evidence type="ECO:0000313" key="3">
    <source>
        <dbReference type="Proteomes" id="UP000483765"/>
    </source>
</evidence>
<evidence type="ECO:0000256" key="1">
    <source>
        <dbReference type="ARBA" id="ARBA00006479"/>
    </source>
</evidence>
<dbReference type="AlphaFoldDB" id="A0A6L8MV93"/>
<dbReference type="PANTHER" id="PTHR18964:SF165">
    <property type="entry name" value="BETA-GLUCOSIDE KINASE"/>
    <property type="match status" value="1"/>
</dbReference>
<name>A0A6L8MV93_STRSU</name>
<dbReference type="CDD" id="cd24068">
    <property type="entry name" value="ASKHA_NBD_ROK_FnNanK-like"/>
    <property type="match status" value="1"/>
</dbReference>
<proteinExistence type="inferred from homology"/>
<accession>A0A6L8MV93</accession>
<dbReference type="Proteomes" id="UP000483765">
    <property type="component" value="Unassembled WGS sequence"/>
</dbReference>
<dbReference type="SUPFAM" id="SSF53067">
    <property type="entry name" value="Actin-like ATPase domain"/>
    <property type="match status" value="1"/>
</dbReference>
<dbReference type="InterPro" id="IPR043129">
    <property type="entry name" value="ATPase_NBD"/>
</dbReference>